<dbReference type="GO" id="GO:0005737">
    <property type="term" value="C:cytoplasm"/>
    <property type="evidence" value="ECO:0007669"/>
    <property type="project" value="TreeGrafter"/>
</dbReference>
<organism evidence="5 6">
    <name type="scientific">Paramuricea clavata</name>
    <name type="common">Red gorgonian</name>
    <name type="synonym">Violescent sea-whip</name>
    <dbReference type="NCBI Taxonomy" id="317549"/>
    <lineage>
        <taxon>Eukaryota</taxon>
        <taxon>Metazoa</taxon>
        <taxon>Cnidaria</taxon>
        <taxon>Anthozoa</taxon>
        <taxon>Octocorallia</taxon>
        <taxon>Malacalcyonacea</taxon>
        <taxon>Plexauridae</taxon>
        <taxon>Paramuricea</taxon>
    </lineage>
</organism>
<dbReference type="OrthoDB" id="6017618at2759"/>
<keyword evidence="1" id="KW-0547">Nucleotide-binding</keyword>
<evidence type="ECO:0000256" key="3">
    <source>
        <dbReference type="SAM" id="MobiDB-lite"/>
    </source>
</evidence>
<evidence type="ECO:0000256" key="2">
    <source>
        <dbReference type="ARBA" id="ARBA00022840"/>
    </source>
</evidence>
<dbReference type="GO" id="GO:0004674">
    <property type="term" value="F:protein serine/threonine kinase activity"/>
    <property type="evidence" value="ECO:0007669"/>
    <property type="project" value="TreeGrafter"/>
</dbReference>
<dbReference type="FunFam" id="1.10.510.10:FF:000571">
    <property type="entry name" value="Maternal embryonic leucine zipper kinase"/>
    <property type="match status" value="1"/>
</dbReference>
<dbReference type="CDD" id="cd14341">
    <property type="entry name" value="UBA_MELK"/>
    <property type="match status" value="1"/>
</dbReference>
<name>A0A7D9L3V6_PARCT</name>
<evidence type="ECO:0000256" key="1">
    <source>
        <dbReference type="ARBA" id="ARBA00022741"/>
    </source>
</evidence>
<dbReference type="GO" id="GO:0005524">
    <property type="term" value="F:ATP binding"/>
    <property type="evidence" value="ECO:0007669"/>
    <property type="project" value="UniProtKB-KW"/>
</dbReference>
<dbReference type="SUPFAM" id="SSF56112">
    <property type="entry name" value="Protein kinase-like (PK-like)"/>
    <property type="match status" value="1"/>
</dbReference>
<dbReference type="PROSITE" id="PS50011">
    <property type="entry name" value="PROTEIN_KINASE_DOM"/>
    <property type="match status" value="1"/>
</dbReference>
<reference evidence="5" key="1">
    <citation type="submission" date="2020-04" db="EMBL/GenBank/DDBJ databases">
        <authorList>
            <person name="Alioto T."/>
            <person name="Alioto T."/>
            <person name="Gomez Garrido J."/>
        </authorList>
    </citation>
    <scope>NUCLEOTIDE SEQUENCE</scope>
    <source>
        <strain evidence="5">A484AB</strain>
    </source>
</reference>
<dbReference type="GO" id="GO:0035556">
    <property type="term" value="P:intracellular signal transduction"/>
    <property type="evidence" value="ECO:0007669"/>
    <property type="project" value="TreeGrafter"/>
</dbReference>
<gene>
    <name evidence="5" type="ORF">PACLA_8A040051</name>
</gene>
<dbReference type="PROSITE" id="PS00108">
    <property type="entry name" value="PROTEIN_KINASE_ST"/>
    <property type="match status" value="1"/>
</dbReference>
<keyword evidence="5" id="KW-0418">Kinase</keyword>
<keyword evidence="2" id="KW-0067">ATP-binding</keyword>
<proteinExistence type="predicted"/>
<accession>A0A7D9L3V6</accession>
<dbReference type="InterPro" id="IPR048637">
    <property type="entry name" value="MELK_UBA"/>
</dbReference>
<dbReference type="EMBL" id="CACRXK020013326">
    <property type="protein sequence ID" value="CAB4024954.1"/>
    <property type="molecule type" value="Genomic_DNA"/>
</dbReference>
<protein>
    <submittedName>
        <fullName evidence="5">Maternal embryonic leucine zipper kinase</fullName>
    </submittedName>
</protein>
<comment type="caution">
    <text evidence="5">The sequence shown here is derived from an EMBL/GenBank/DDBJ whole genome shotgun (WGS) entry which is preliminary data.</text>
</comment>
<dbReference type="Pfam" id="PF21594">
    <property type="entry name" value="UBA_MELK"/>
    <property type="match status" value="1"/>
</dbReference>
<evidence type="ECO:0000313" key="5">
    <source>
        <dbReference type="EMBL" id="CAB4024954.1"/>
    </source>
</evidence>
<dbReference type="Gene3D" id="1.10.510.10">
    <property type="entry name" value="Transferase(Phosphotransferase) domain 1"/>
    <property type="match status" value="1"/>
</dbReference>
<dbReference type="AlphaFoldDB" id="A0A7D9L3V6"/>
<dbReference type="InterPro" id="IPR008271">
    <property type="entry name" value="Ser/Thr_kinase_AS"/>
</dbReference>
<keyword evidence="6" id="KW-1185">Reference proteome</keyword>
<feature type="region of interest" description="Disordered" evidence="3">
    <location>
        <begin position="292"/>
        <end position="329"/>
    </location>
</feature>
<dbReference type="PANTHER" id="PTHR24346">
    <property type="entry name" value="MAP/MICROTUBULE AFFINITY-REGULATING KINASE"/>
    <property type="match status" value="1"/>
</dbReference>
<dbReference type="Proteomes" id="UP001152795">
    <property type="component" value="Unassembled WGS sequence"/>
</dbReference>
<dbReference type="SMART" id="SM00220">
    <property type="entry name" value="S_TKc"/>
    <property type="match status" value="1"/>
</dbReference>
<feature type="domain" description="Protein kinase" evidence="4">
    <location>
        <begin position="1"/>
        <end position="158"/>
    </location>
</feature>
<sequence>EKEARHFLRQIVAAVGYMHEKGYAHRDLKPENLLLDENQDIKLIDFGLVGKPEGGMSQQLETCCGSPAYAAPELISGVPYFGNEADLWSLGVLLYALLCGFLPFDDDNTYNLYKSIQKGEYEIPDFLSKGSISLIGKLLQTDPKQRLTVKQLFMHPWLNKGYANPVNSKARVKKDEPDSEVIKELALFYGVSPSTMTSLVKEYQFDDLTATYFLLCKKKSHGEPLKFTNSCIKAQRRKRKDMLALEKKISESRENIENEIYHDNPPSILVDDEDDVFSADLRDFRKPRACTLPPEFMGTPPINEMPSATRTSPPRTFLTPSLPKKGQYF</sequence>
<dbReference type="PANTHER" id="PTHR24346:SF30">
    <property type="entry name" value="MATERNAL EMBRYONIC LEUCINE ZIPPER KINASE"/>
    <property type="match status" value="1"/>
</dbReference>
<dbReference type="InterPro" id="IPR000719">
    <property type="entry name" value="Prot_kinase_dom"/>
</dbReference>
<evidence type="ECO:0000313" key="6">
    <source>
        <dbReference type="Proteomes" id="UP001152795"/>
    </source>
</evidence>
<evidence type="ECO:0000259" key="4">
    <source>
        <dbReference type="PROSITE" id="PS50011"/>
    </source>
</evidence>
<feature type="non-terminal residue" evidence="5">
    <location>
        <position position="329"/>
    </location>
</feature>
<keyword evidence="5" id="KW-0808">Transferase</keyword>
<dbReference type="InterPro" id="IPR011009">
    <property type="entry name" value="Kinase-like_dom_sf"/>
</dbReference>
<dbReference type="Pfam" id="PF00069">
    <property type="entry name" value="Pkinase"/>
    <property type="match status" value="1"/>
</dbReference>